<dbReference type="Proteomes" id="UP001056120">
    <property type="component" value="Linkage Group LG05"/>
</dbReference>
<reference evidence="1 2" key="2">
    <citation type="journal article" date="2022" name="Mol. Ecol. Resour.">
        <title>The genomes of chicory, endive, great burdock and yacon provide insights into Asteraceae paleo-polyploidization history and plant inulin production.</title>
        <authorList>
            <person name="Fan W."/>
            <person name="Wang S."/>
            <person name="Wang H."/>
            <person name="Wang A."/>
            <person name="Jiang F."/>
            <person name="Liu H."/>
            <person name="Zhao H."/>
            <person name="Xu D."/>
            <person name="Zhang Y."/>
        </authorList>
    </citation>
    <scope>NUCLEOTIDE SEQUENCE [LARGE SCALE GENOMIC DNA]</scope>
    <source>
        <strain evidence="2">cv. Yunnan</strain>
        <tissue evidence="1">Leaves</tissue>
    </source>
</reference>
<gene>
    <name evidence="1" type="ORF">L1987_15654</name>
</gene>
<comment type="caution">
    <text evidence="1">The sequence shown here is derived from an EMBL/GenBank/DDBJ whole genome shotgun (WGS) entry which is preliminary data.</text>
</comment>
<sequence length="194" mass="22179">MVTPEYKKVERYLWGLAPQICSMVTSLNPMDTKSAIVLAYKLRDDVVRNGLFEKKETEERKLGEKRRWVGKPNNQFRNQAYKRQETVKAFAANAVEKRGYAGPQPRCDMCGYHHVGKCTQCERCRKFGHRAQTCRLNANPTDKSKQGCYECGDLKHFRKDCPKLNNQNNNQAQGRAFVMGTGDARQDPNIVTGT</sequence>
<organism evidence="1 2">
    <name type="scientific">Smallanthus sonchifolius</name>
    <dbReference type="NCBI Taxonomy" id="185202"/>
    <lineage>
        <taxon>Eukaryota</taxon>
        <taxon>Viridiplantae</taxon>
        <taxon>Streptophyta</taxon>
        <taxon>Embryophyta</taxon>
        <taxon>Tracheophyta</taxon>
        <taxon>Spermatophyta</taxon>
        <taxon>Magnoliopsida</taxon>
        <taxon>eudicotyledons</taxon>
        <taxon>Gunneridae</taxon>
        <taxon>Pentapetalae</taxon>
        <taxon>asterids</taxon>
        <taxon>campanulids</taxon>
        <taxon>Asterales</taxon>
        <taxon>Asteraceae</taxon>
        <taxon>Asteroideae</taxon>
        <taxon>Heliantheae alliance</taxon>
        <taxon>Millerieae</taxon>
        <taxon>Smallanthus</taxon>
    </lineage>
</organism>
<accession>A0ACB9J6P6</accession>
<protein>
    <submittedName>
        <fullName evidence="1">Uncharacterized protein</fullName>
    </submittedName>
</protein>
<dbReference type="EMBL" id="CM042022">
    <property type="protein sequence ID" value="KAI3815970.1"/>
    <property type="molecule type" value="Genomic_DNA"/>
</dbReference>
<reference evidence="2" key="1">
    <citation type="journal article" date="2022" name="Mol. Ecol. Resour.">
        <title>The genomes of chicory, endive, great burdock and yacon provide insights into Asteraceae palaeo-polyploidization history and plant inulin production.</title>
        <authorList>
            <person name="Fan W."/>
            <person name="Wang S."/>
            <person name="Wang H."/>
            <person name="Wang A."/>
            <person name="Jiang F."/>
            <person name="Liu H."/>
            <person name="Zhao H."/>
            <person name="Xu D."/>
            <person name="Zhang Y."/>
        </authorList>
    </citation>
    <scope>NUCLEOTIDE SEQUENCE [LARGE SCALE GENOMIC DNA]</scope>
    <source>
        <strain evidence="2">cv. Yunnan</strain>
    </source>
</reference>
<evidence type="ECO:0000313" key="2">
    <source>
        <dbReference type="Proteomes" id="UP001056120"/>
    </source>
</evidence>
<name>A0ACB9J6P6_9ASTR</name>
<evidence type="ECO:0000313" key="1">
    <source>
        <dbReference type="EMBL" id="KAI3815970.1"/>
    </source>
</evidence>
<proteinExistence type="predicted"/>
<keyword evidence="2" id="KW-1185">Reference proteome</keyword>